<proteinExistence type="predicted"/>
<dbReference type="KEGG" id="dqu:106742076"/>
<feature type="compositionally biased region" description="Polar residues" evidence="1">
    <location>
        <begin position="17"/>
        <end position="29"/>
    </location>
</feature>
<dbReference type="OrthoDB" id="7694315at2759"/>
<protein>
    <submittedName>
        <fullName evidence="3">Uncharacterized protein LOC106742076</fullName>
    </submittedName>
</protein>
<feature type="compositionally biased region" description="Basic residues" evidence="1">
    <location>
        <begin position="337"/>
        <end position="346"/>
    </location>
</feature>
<evidence type="ECO:0000313" key="2">
    <source>
        <dbReference type="Proteomes" id="UP000515204"/>
    </source>
</evidence>
<feature type="region of interest" description="Disordered" evidence="1">
    <location>
        <begin position="1"/>
        <end position="29"/>
    </location>
</feature>
<evidence type="ECO:0000256" key="1">
    <source>
        <dbReference type="SAM" id="MobiDB-lite"/>
    </source>
</evidence>
<dbReference type="RefSeq" id="XP_014470187.1">
    <property type="nucleotide sequence ID" value="XM_014614701.1"/>
</dbReference>
<reference evidence="3" key="1">
    <citation type="submission" date="2025-08" db="UniProtKB">
        <authorList>
            <consortium name="RefSeq"/>
        </authorList>
    </citation>
    <scope>IDENTIFICATION</scope>
</reference>
<dbReference type="PANTHER" id="PTHR31511:SF12">
    <property type="entry name" value="RHO TERMINATION FACTOR N-TERMINAL DOMAIN-CONTAINING PROTEIN"/>
    <property type="match status" value="1"/>
</dbReference>
<dbReference type="AlphaFoldDB" id="A0A6P3WWC8"/>
<gene>
    <name evidence="3" type="primary">LOC106742076</name>
</gene>
<evidence type="ECO:0000313" key="3">
    <source>
        <dbReference type="RefSeq" id="XP_014470187.1"/>
    </source>
</evidence>
<dbReference type="GeneID" id="106742076"/>
<dbReference type="Proteomes" id="UP000515204">
    <property type="component" value="Unplaced"/>
</dbReference>
<sequence>MEVDNDVEVDKDFETIMDSSDSSDDNQILTDDSDVLSDCSDDFMEKEVKSAKDIVLEHVRNARERHASVKVNTAFNEEFQERDSGWALSRILNLTINVNKYNPMRAGCHIELPREIQIKKAVINVKFRDNACFAWAMVAALYPADRDANSAFLYPHYTTVLNLQNIEFPLCVNQITNFEQQNNISINVYSAKKKKTEKGKTTHVILSIRLTDRKMDRHVNLLYLPDPGNDNVGHFVWIKNLSRLVSSQLSKHDHKKYICSRCLHYFSSSERLQVHTIDCGEMNDCAILLPSEDDKWLSFCNYNRKERLPFVVYADLKCILQKTTSEEEEDGEDRKSHAYQHYRPSR</sequence>
<organism evidence="2 3">
    <name type="scientific">Dinoponera quadriceps</name>
    <name type="common">South American ant</name>
    <dbReference type="NCBI Taxonomy" id="609295"/>
    <lineage>
        <taxon>Eukaryota</taxon>
        <taxon>Metazoa</taxon>
        <taxon>Ecdysozoa</taxon>
        <taxon>Arthropoda</taxon>
        <taxon>Hexapoda</taxon>
        <taxon>Insecta</taxon>
        <taxon>Pterygota</taxon>
        <taxon>Neoptera</taxon>
        <taxon>Endopterygota</taxon>
        <taxon>Hymenoptera</taxon>
        <taxon>Apocrita</taxon>
        <taxon>Aculeata</taxon>
        <taxon>Formicoidea</taxon>
        <taxon>Formicidae</taxon>
        <taxon>Ponerinae</taxon>
        <taxon>Ponerini</taxon>
        <taxon>Dinoponera</taxon>
    </lineage>
</organism>
<keyword evidence="2" id="KW-1185">Reference proteome</keyword>
<feature type="region of interest" description="Disordered" evidence="1">
    <location>
        <begin position="324"/>
        <end position="346"/>
    </location>
</feature>
<name>A0A6P3WWC8_DINQU</name>
<dbReference type="PANTHER" id="PTHR31511">
    <property type="entry name" value="PROTEIN CBG23764"/>
    <property type="match status" value="1"/>
</dbReference>
<accession>A0A6P3WWC8</accession>